<sequence length="116" mass="13045">MISERDLLQSIANSTPDECRQIGQLFLSFVDAPRDAVWEANFRRRLAALPVQASDLATLIAERRRYVAEYGGALEAWRHGWHPIQMRRQLEAMGYKGAPGGEPDAADRAAMASYRL</sequence>
<comment type="caution">
    <text evidence="1">The sequence shown here is derived from an EMBL/GenBank/DDBJ whole genome shotgun (WGS) entry which is preliminary data.</text>
</comment>
<reference evidence="1 2" key="1">
    <citation type="submission" date="2023-12" db="EMBL/GenBank/DDBJ databases">
        <title>Gut-associated functions are favored during microbiome assembly across C. elegans life.</title>
        <authorList>
            <person name="Zimmermann J."/>
        </authorList>
    </citation>
    <scope>NUCLEOTIDE SEQUENCE [LARGE SCALE GENOMIC DNA]</scope>
    <source>
        <strain evidence="1 2">JUb134</strain>
    </source>
</reference>
<dbReference type="Proteomes" id="UP001380365">
    <property type="component" value="Unassembled WGS sequence"/>
</dbReference>
<dbReference type="EMBL" id="JBBGZA010000001">
    <property type="protein sequence ID" value="MEJ5095364.1"/>
    <property type="molecule type" value="Genomic_DNA"/>
</dbReference>
<evidence type="ECO:0000313" key="2">
    <source>
        <dbReference type="Proteomes" id="UP001380365"/>
    </source>
</evidence>
<dbReference type="RefSeq" id="WP_132884583.1">
    <property type="nucleotide sequence ID" value="NZ_JBBGZA010000001.1"/>
</dbReference>
<organism evidence="1 2">
    <name type="scientific">Sphingomonas molluscorum</name>
    <dbReference type="NCBI Taxonomy" id="418184"/>
    <lineage>
        <taxon>Bacteria</taxon>
        <taxon>Pseudomonadati</taxon>
        <taxon>Pseudomonadota</taxon>
        <taxon>Alphaproteobacteria</taxon>
        <taxon>Sphingomonadales</taxon>
        <taxon>Sphingomonadaceae</taxon>
        <taxon>Sphingomonas</taxon>
    </lineage>
</organism>
<protein>
    <submittedName>
        <fullName evidence="1">Uncharacterized protein</fullName>
    </submittedName>
</protein>
<gene>
    <name evidence="1" type="ORF">WH159_12545</name>
</gene>
<keyword evidence="2" id="KW-1185">Reference proteome</keyword>
<evidence type="ECO:0000313" key="1">
    <source>
        <dbReference type="EMBL" id="MEJ5095364.1"/>
    </source>
</evidence>
<proteinExistence type="predicted"/>
<name>A0ABU8Q772_9SPHN</name>
<accession>A0ABU8Q772</accession>